<dbReference type="GO" id="GO:0016615">
    <property type="term" value="F:malate dehydrogenase activity"/>
    <property type="evidence" value="ECO:0007669"/>
    <property type="project" value="InterPro"/>
</dbReference>
<feature type="coiled-coil region" evidence="1">
    <location>
        <begin position="496"/>
        <end position="523"/>
    </location>
</feature>
<evidence type="ECO:0000256" key="1">
    <source>
        <dbReference type="SAM" id="Coils"/>
    </source>
</evidence>
<reference evidence="4" key="1">
    <citation type="journal article" date="2010" name="Science">
        <title>Signatures of adaptation to obligate biotrophy in the Hyaloperonospora arabidopsidis genome.</title>
        <authorList>
            <person name="Baxter L."/>
            <person name="Tripathy S."/>
            <person name="Ishaque N."/>
            <person name="Boot N."/>
            <person name="Cabral A."/>
            <person name="Kemen E."/>
            <person name="Thines M."/>
            <person name="Ah-Fong A."/>
            <person name="Anderson R."/>
            <person name="Badejoko W."/>
            <person name="Bittner-Eddy P."/>
            <person name="Boore J.L."/>
            <person name="Chibucos M.C."/>
            <person name="Coates M."/>
            <person name="Dehal P."/>
            <person name="Delehaunty K."/>
            <person name="Dong S."/>
            <person name="Downton P."/>
            <person name="Dumas B."/>
            <person name="Fabro G."/>
            <person name="Fronick C."/>
            <person name="Fuerstenberg S.I."/>
            <person name="Fulton L."/>
            <person name="Gaulin E."/>
            <person name="Govers F."/>
            <person name="Hughes L."/>
            <person name="Humphray S."/>
            <person name="Jiang R.H."/>
            <person name="Judelson H."/>
            <person name="Kamoun S."/>
            <person name="Kyung K."/>
            <person name="Meijer H."/>
            <person name="Minx P."/>
            <person name="Morris P."/>
            <person name="Nelson J."/>
            <person name="Phuntumart V."/>
            <person name="Qutob D."/>
            <person name="Rehmany A."/>
            <person name="Rougon-Cardoso A."/>
            <person name="Ryden P."/>
            <person name="Torto-Alalibo T."/>
            <person name="Studholme D."/>
            <person name="Wang Y."/>
            <person name="Win J."/>
            <person name="Wood J."/>
            <person name="Clifton S.W."/>
            <person name="Rogers J."/>
            <person name="Van den Ackerveken G."/>
            <person name="Jones J.D."/>
            <person name="McDowell J.M."/>
            <person name="Beynon J."/>
            <person name="Tyler B.M."/>
        </authorList>
    </citation>
    <scope>NUCLEOTIDE SEQUENCE [LARGE SCALE GENOMIC DNA]</scope>
    <source>
        <strain evidence="4">Emoy2</strain>
    </source>
</reference>
<reference evidence="3" key="2">
    <citation type="submission" date="2015-06" db="UniProtKB">
        <authorList>
            <consortium name="EnsemblProtists"/>
        </authorList>
    </citation>
    <scope>IDENTIFICATION</scope>
    <source>
        <strain evidence="3">Emoy2</strain>
    </source>
</reference>
<dbReference type="AlphaFoldDB" id="M4B6A7"/>
<name>M4B6A7_HYAAE</name>
<evidence type="ECO:0000256" key="2">
    <source>
        <dbReference type="SAM" id="MobiDB-lite"/>
    </source>
</evidence>
<dbReference type="PROSITE" id="PS00068">
    <property type="entry name" value="MDH"/>
    <property type="match status" value="1"/>
</dbReference>
<protein>
    <submittedName>
        <fullName evidence="3">Uncharacterized protein</fullName>
    </submittedName>
</protein>
<dbReference type="GO" id="GO:0006108">
    <property type="term" value="P:malate metabolic process"/>
    <property type="evidence" value="ECO:0007669"/>
    <property type="project" value="InterPro"/>
</dbReference>
<dbReference type="EMBL" id="JH598543">
    <property type="status" value="NOT_ANNOTATED_CDS"/>
    <property type="molecule type" value="Genomic_DNA"/>
</dbReference>
<dbReference type="InParanoid" id="M4B6A7"/>
<keyword evidence="1" id="KW-0175">Coiled coil</keyword>
<evidence type="ECO:0000313" key="4">
    <source>
        <dbReference type="Proteomes" id="UP000011713"/>
    </source>
</evidence>
<feature type="coiled-coil region" evidence="1">
    <location>
        <begin position="238"/>
        <end position="265"/>
    </location>
</feature>
<sequence length="947" mass="107236">MLRQRYMSIVTRALPGLRPSRPRGAPPPPLQLLHHDQAVRMLFCRCPLLQDSASRSAEQESVSNDISVPKSSSPPPSISDQRETVVARLKTQCNALYEDNEAFVAPQQALSRWFQAVAALQSQSKSLEVNQEVERAYESAVAIASKQRQVELASQLTQQMQQLGYRPTERTHEMLVRNVALKLRRGPHETSVGDLRELLKDVRGDMWEREIMSIVEREARPLQLKTEREFALFHERLIRGVEAQLNEYERTAERDEDQKIECKGQVSSSGPYNEALRVYADNGVKFNRMLQLMVARSIAVDIETYGALLLGARWNAIPATLSQLLQSKLVEELTVSTCASASEHVRVLWVNAMKAIVYSSTERFNSLSASVYKRDIDQLRKVFMFVDKQLSSAFATVQFATTMQYDEVYTMRAKAAAACGLIAPVKRILDEYVQHAPFNEDGKKRVLSKEPFLMALEIFPWSLIEVLMLSRQDALARAESHDVATSPRVLEMRHMYDRVMHKLDTARTTIDEIEQQVNADDAELSDDELRRLLGWQNLANETVGRESQRATTLERRLNNARVLKANQLLIKEHLERADRTVAFVLDKLLEAGFNVGTDLDVSIKLMEQYMNSARRLDKRLAQRQKHVSPHMMRRVFSQVNLVSSAVRSGGLDVQDAETREKLVKFFEYAVCTAVRFWCEEETEALVRQQQRLLGTSQLAPREYDQLIFQSVTNLDVHRAHSLLQEMHNAGMKPSSEAIHRIALGLLHRRNVSSNDEFDMSGTEEDGEDDTGMQDEVDENRADEVDAVIQENVDEEISGKDIAATTEAALDSELSDLLNVSDRDAIENELELREGLKLDGDDADNLSPESAATARTLLLGSDAPVTIEDLVGFLQDWYNLYGVKPFGKTVVPVMAQLLDTSNFSEFRRLLQILESMDGGLTPATELWLEKRLSQLGGKTLDDFRLKNK</sequence>
<dbReference type="InterPro" id="IPR001252">
    <property type="entry name" value="Malate_DH_AS"/>
</dbReference>
<dbReference type="OMA" id="KLMEQYM"/>
<feature type="compositionally biased region" description="Polar residues" evidence="2">
    <location>
        <begin position="55"/>
        <end position="66"/>
    </location>
</feature>
<proteinExistence type="predicted"/>
<dbReference type="Proteomes" id="UP000011713">
    <property type="component" value="Unassembled WGS sequence"/>
</dbReference>
<dbReference type="EnsemblProtists" id="HpaT801808">
    <property type="protein sequence ID" value="HpaP801808"/>
    <property type="gene ID" value="HpaG801808"/>
</dbReference>
<dbReference type="eggNOG" id="ENOG502R40P">
    <property type="taxonomic scope" value="Eukaryota"/>
</dbReference>
<evidence type="ECO:0000313" key="3">
    <source>
        <dbReference type="EnsemblProtists" id="HpaP801808"/>
    </source>
</evidence>
<feature type="region of interest" description="Disordered" evidence="2">
    <location>
        <begin position="55"/>
        <end position="83"/>
    </location>
</feature>
<dbReference type="VEuPathDB" id="FungiDB:HpaG801808"/>
<dbReference type="HOGENOM" id="CLU_327216_0_0_1"/>
<organism evidence="3 4">
    <name type="scientific">Hyaloperonospora arabidopsidis (strain Emoy2)</name>
    <name type="common">Downy mildew agent</name>
    <name type="synonym">Peronospora arabidopsidis</name>
    <dbReference type="NCBI Taxonomy" id="559515"/>
    <lineage>
        <taxon>Eukaryota</taxon>
        <taxon>Sar</taxon>
        <taxon>Stramenopiles</taxon>
        <taxon>Oomycota</taxon>
        <taxon>Peronosporomycetes</taxon>
        <taxon>Peronosporales</taxon>
        <taxon>Peronosporaceae</taxon>
        <taxon>Hyaloperonospora</taxon>
    </lineage>
</organism>
<feature type="compositionally biased region" description="Acidic residues" evidence="2">
    <location>
        <begin position="755"/>
        <end position="773"/>
    </location>
</feature>
<feature type="region of interest" description="Disordered" evidence="2">
    <location>
        <begin position="754"/>
        <end position="773"/>
    </location>
</feature>
<keyword evidence="4" id="KW-1185">Reference proteome</keyword>
<accession>M4B6A7</accession>